<evidence type="ECO:0000313" key="3">
    <source>
        <dbReference type="Proteomes" id="UP000216991"/>
    </source>
</evidence>
<dbReference type="OrthoDB" id="3249147at2"/>
<dbReference type="InterPro" id="IPR052735">
    <property type="entry name" value="NAD_biosynth-regulator"/>
</dbReference>
<dbReference type="InterPro" id="IPR027417">
    <property type="entry name" value="P-loop_NTPase"/>
</dbReference>
<comment type="caution">
    <text evidence="2">The sequence shown here is derived from an EMBL/GenBank/DDBJ whole genome shotgun (WGS) entry which is preliminary data.</text>
</comment>
<dbReference type="EMBL" id="NOXT01000107">
    <property type="protein sequence ID" value="OYQ28843.1"/>
    <property type="molecule type" value="Genomic_DNA"/>
</dbReference>
<feature type="domain" description="NadR/Ttd14 AAA" evidence="1">
    <location>
        <begin position="4"/>
        <end position="156"/>
    </location>
</feature>
<reference evidence="2 3" key="1">
    <citation type="submission" date="2017-07" db="EMBL/GenBank/DDBJ databases">
        <title>Sandarakinorhabdus cyanobacteriorum sp. nov., a novel bacterium isolated from cyanobacterial aggregates in a eutrophic lake.</title>
        <authorList>
            <person name="Cai H."/>
        </authorList>
    </citation>
    <scope>NUCLEOTIDE SEQUENCE [LARGE SCALE GENOMIC DNA]</scope>
    <source>
        <strain evidence="2 3">TH057</strain>
    </source>
</reference>
<keyword evidence="3" id="KW-1185">Reference proteome</keyword>
<dbReference type="PANTHER" id="PTHR37512">
    <property type="entry name" value="TRIFUNCTIONAL NAD BIOSYNTHESIS/REGULATOR PROTEIN NADR"/>
    <property type="match status" value="1"/>
</dbReference>
<dbReference type="RefSeq" id="WP_094473647.1">
    <property type="nucleotide sequence ID" value="NZ_NOXT01000107.1"/>
</dbReference>
<dbReference type="PANTHER" id="PTHR37512:SF1">
    <property type="entry name" value="NADR_TTD14 AAA DOMAIN-CONTAINING PROTEIN"/>
    <property type="match status" value="1"/>
</dbReference>
<dbReference type="InterPro" id="IPR038727">
    <property type="entry name" value="NadR/Ttd14_AAA_dom"/>
</dbReference>
<evidence type="ECO:0000259" key="1">
    <source>
        <dbReference type="Pfam" id="PF13521"/>
    </source>
</evidence>
<accession>A0A255YI44</accession>
<dbReference type="AlphaFoldDB" id="A0A255YI44"/>
<dbReference type="Proteomes" id="UP000216991">
    <property type="component" value="Unassembled WGS sequence"/>
</dbReference>
<organism evidence="2 3">
    <name type="scientific">Sandarakinorhabdus cyanobacteriorum</name>
    <dbReference type="NCBI Taxonomy" id="1981098"/>
    <lineage>
        <taxon>Bacteria</taxon>
        <taxon>Pseudomonadati</taxon>
        <taxon>Pseudomonadota</taxon>
        <taxon>Alphaproteobacteria</taxon>
        <taxon>Sphingomonadales</taxon>
        <taxon>Sphingosinicellaceae</taxon>
        <taxon>Sandarakinorhabdus</taxon>
    </lineage>
</organism>
<evidence type="ECO:0000313" key="2">
    <source>
        <dbReference type="EMBL" id="OYQ28843.1"/>
    </source>
</evidence>
<gene>
    <name evidence="2" type="ORF">CHU93_08420</name>
</gene>
<proteinExistence type="predicted"/>
<dbReference type="Pfam" id="PF13521">
    <property type="entry name" value="AAA_28"/>
    <property type="match status" value="1"/>
</dbReference>
<name>A0A255YI44_9SPHN</name>
<sequence>MLHVCFTGVESTGKSTLAEQLSQALGGALIPEYGREYAETIGTDFTPDALRMIATEHQRRRQAIVARRPVLLIEDTDIVTTAAWFRMLHRTRDPILSAMPANADLYLLFAPDTPWVADGTRQFVGTERMRFQHVIENELALRGIAPVLISGNWAQRRAQAETAIRSALATREALS</sequence>
<dbReference type="Gene3D" id="3.40.50.300">
    <property type="entry name" value="P-loop containing nucleotide triphosphate hydrolases"/>
    <property type="match status" value="1"/>
</dbReference>
<protein>
    <recommendedName>
        <fullName evidence="1">NadR/Ttd14 AAA domain-containing protein</fullName>
    </recommendedName>
</protein>
<dbReference type="SUPFAM" id="SSF52540">
    <property type="entry name" value="P-loop containing nucleoside triphosphate hydrolases"/>
    <property type="match status" value="1"/>
</dbReference>